<evidence type="ECO:0000259" key="12">
    <source>
        <dbReference type="PROSITE" id="PS51285"/>
    </source>
</evidence>
<evidence type="ECO:0000256" key="7">
    <source>
        <dbReference type="ARBA" id="ARBA00022840"/>
    </source>
</evidence>
<comment type="catalytic activity">
    <reaction evidence="9">
        <text>L-seryl-[protein] + ATP = O-phospho-L-seryl-[protein] + ADP + H(+)</text>
        <dbReference type="Rhea" id="RHEA:17989"/>
        <dbReference type="Rhea" id="RHEA-COMP:9863"/>
        <dbReference type="Rhea" id="RHEA-COMP:11604"/>
        <dbReference type="ChEBI" id="CHEBI:15378"/>
        <dbReference type="ChEBI" id="CHEBI:29999"/>
        <dbReference type="ChEBI" id="CHEBI:30616"/>
        <dbReference type="ChEBI" id="CHEBI:83421"/>
        <dbReference type="ChEBI" id="CHEBI:456216"/>
        <dbReference type="EC" id="2.7.11.1"/>
    </reaction>
</comment>
<evidence type="ECO:0000256" key="4">
    <source>
        <dbReference type="ARBA" id="ARBA00022679"/>
    </source>
</evidence>
<feature type="domain" description="AGC-kinase C-terminal" evidence="12">
    <location>
        <begin position="243"/>
        <end position="311"/>
    </location>
</feature>
<evidence type="ECO:0000313" key="14">
    <source>
        <dbReference type="Proteomes" id="UP001176940"/>
    </source>
</evidence>
<dbReference type="InterPro" id="IPR011009">
    <property type="entry name" value="Kinase-like_dom_sf"/>
</dbReference>
<evidence type="ECO:0000256" key="9">
    <source>
        <dbReference type="ARBA" id="ARBA00048679"/>
    </source>
</evidence>
<name>A0ABN9KTF0_9NEOB</name>
<evidence type="ECO:0000256" key="8">
    <source>
        <dbReference type="ARBA" id="ARBA00047899"/>
    </source>
</evidence>
<evidence type="ECO:0000313" key="13">
    <source>
        <dbReference type="EMBL" id="CAJ0922758.1"/>
    </source>
</evidence>
<evidence type="ECO:0000256" key="6">
    <source>
        <dbReference type="ARBA" id="ARBA00022777"/>
    </source>
</evidence>
<feature type="compositionally biased region" description="Polar residues" evidence="10">
    <location>
        <begin position="363"/>
        <end position="373"/>
    </location>
</feature>
<protein>
    <recommendedName>
        <fullName evidence="2">non-specific serine/threonine protein kinase</fullName>
        <ecNumber evidence="2">2.7.11.1</ecNumber>
    </recommendedName>
</protein>
<dbReference type="PROSITE" id="PS51285">
    <property type="entry name" value="AGC_KINASE_CTER"/>
    <property type="match status" value="1"/>
</dbReference>
<evidence type="ECO:0000259" key="11">
    <source>
        <dbReference type="PROSITE" id="PS50011"/>
    </source>
</evidence>
<sequence>MRPEQEAAPARERAGSVHLVRHKDSQQIFAMKKIAKRDLDIPQKVEWAYLERDIQIFADCPFVVPMLCSFPTRSHLCMVLEYVGGGDCGTLLTTRGHLSVPLARMYFAEALLGVEYLHSYGVVHRDLKPDNLMITPAGHIKVTDFGLSKVGLMIPKTNNFKESAEDIAREYQDRELCGTPCYIAPEVIRKEGYGRPVDWWAMGIILHEFLLGSIPFDGDTVTELYKMVLYGGAFQIKDHPFLNGLDFDNLLSQKPEYVPQLLSDMDTSCFINHSDINKHLVSEDEGTSENNDSLDFQNYTSSSEKLCKLCTTTTSMVNIEDPKTPPEQKESVPVSDRDNVITILPSSPSLSESQAQEDRKSVINLSTEQQNSENAKKGKKRRGSIFRRILSSCRRGLSRAAR</sequence>
<feature type="compositionally biased region" description="Basic and acidic residues" evidence="10">
    <location>
        <begin position="320"/>
        <end position="339"/>
    </location>
</feature>
<evidence type="ECO:0000256" key="5">
    <source>
        <dbReference type="ARBA" id="ARBA00022741"/>
    </source>
</evidence>
<dbReference type="Gene3D" id="3.30.200.20">
    <property type="entry name" value="Phosphorylase Kinase, domain 1"/>
    <property type="match status" value="1"/>
</dbReference>
<keyword evidence="5" id="KW-0547">Nucleotide-binding</keyword>
<feature type="non-terminal residue" evidence="13">
    <location>
        <position position="402"/>
    </location>
</feature>
<keyword evidence="3" id="KW-0723">Serine/threonine-protein kinase</keyword>
<dbReference type="PROSITE" id="PS00108">
    <property type="entry name" value="PROTEIN_KINASE_ST"/>
    <property type="match status" value="1"/>
</dbReference>
<reference evidence="13" key="1">
    <citation type="submission" date="2023-07" db="EMBL/GenBank/DDBJ databases">
        <authorList>
            <person name="Stuckert A."/>
        </authorList>
    </citation>
    <scope>NUCLEOTIDE SEQUENCE</scope>
</reference>
<feature type="region of interest" description="Disordered" evidence="10">
    <location>
        <begin position="318"/>
        <end position="383"/>
    </location>
</feature>
<dbReference type="EMBL" id="CAUEEQ010002444">
    <property type="protein sequence ID" value="CAJ0922758.1"/>
    <property type="molecule type" value="Genomic_DNA"/>
</dbReference>
<dbReference type="PROSITE" id="PS50011">
    <property type="entry name" value="PROTEIN_KINASE_DOM"/>
    <property type="match status" value="1"/>
</dbReference>
<dbReference type="InterPro" id="IPR008271">
    <property type="entry name" value="Ser/Thr_kinase_AS"/>
</dbReference>
<accession>A0ABN9KTF0</accession>
<gene>
    <name evidence="13" type="ORF">RIMI_LOCUS1829951</name>
</gene>
<evidence type="ECO:0000256" key="10">
    <source>
        <dbReference type="SAM" id="MobiDB-lite"/>
    </source>
</evidence>
<comment type="similarity">
    <text evidence="1">Belongs to the protein kinase superfamily. AGC Ser/Thr protein kinase family.</text>
</comment>
<dbReference type="InterPro" id="IPR050236">
    <property type="entry name" value="Ser_Thr_kinase_AGC"/>
</dbReference>
<proteinExistence type="inferred from homology"/>
<dbReference type="SUPFAM" id="SSF56112">
    <property type="entry name" value="Protein kinase-like (PK-like)"/>
    <property type="match status" value="1"/>
</dbReference>
<comment type="caution">
    <text evidence="13">The sequence shown here is derived from an EMBL/GenBank/DDBJ whole genome shotgun (WGS) entry which is preliminary data.</text>
</comment>
<feature type="domain" description="Protein kinase" evidence="11">
    <location>
        <begin position="3"/>
        <end position="276"/>
    </location>
</feature>
<dbReference type="PANTHER" id="PTHR24356:SF414">
    <property type="entry name" value="NON-SPECIFIC SERINE_THREONINE PROTEIN KINASE"/>
    <property type="match status" value="1"/>
</dbReference>
<keyword evidence="14" id="KW-1185">Reference proteome</keyword>
<keyword evidence="6" id="KW-0418">Kinase</keyword>
<evidence type="ECO:0000256" key="1">
    <source>
        <dbReference type="ARBA" id="ARBA00009903"/>
    </source>
</evidence>
<evidence type="ECO:0000256" key="3">
    <source>
        <dbReference type="ARBA" id="ARBA00022527"/>
    </source>
</evidence>
<keyword evidence="4" id="KW-0808">Transferase</keyword>
<dbReference type="InterPro" id="IPR000719">
    <property type="entry name" value="Prot_kinase_dom"/>
</dbReference>
<organism evidence="13 14">
    <name type="scientific">Ranitomeya imitator</name>
    <name type="common">mimic poison frog</name>
    <dbReference type="NCBI Taxonomy" id="111125"/>
    <lineage>
        <taxon>Eukaryota</taxon>
        <taxon>Metazoa</taxon>
        <taxon>Chordata</taxon>
        <taxon>Craniata</taxon>
        <taxon>Vertebrata</taxon>
        <taxon>Euteleostomi</taxon>
        <taxon>Amphibia</taxon>
        <taxon>Batrachia</taxon>
        <taxon>Anura</taxon>
        <taxon>Neobatrachia</taxon>
        <taxon>Hyloidea</taxon>
        <taxon>Dendrobatidae</taxon>
        <taxon>Dendrobatinae</taxon>
        <taxon>Ranitomeya</taxon>
    </lineage>
</organism>
<evidence type="ECO:0000256" key="2">
    <source>
        <dbReference type="ARBA" id="ARBA00012513"/>
    </source>
</evidence>
<comment type="catalytic activity">
    <reaction evidence="8">
        <text>L-threonyl-[protein] + ATP = O-phospho-L-threonyl-[protein] + ADP + H(+)</text>
        <dbReference type="Rhea" id="RHEA:46608"/>
        <dbReference type="Rhea" id="RHEA-COMP:11060"/>
        <dbReference type="Rhea" id="RHEA-COMP:11605"/>
        <dbReference type="ChEBI" id="CHEBI:15378"/>
        <dbReference type="ChEBI" id="CHEBI:30013"/>
        <dbReference type="ChEBI" id="CHEBI:30616"/>
        <dbReference type="ChEBI" id="CHEBI:61977"/>
        <dbReference type="ChEBI" id="CHEBI:456216"/>
        <dbReference type="EC" id="2.7.11.1"/>
    </reaction>
</comment>
<dbReference type="Pfam" id="PF00069">
    <property type="entry name" value="Pkinase"/>
    <property type="match status" value="1"/>
</dbReference>
<dbReference type="PANTHER" id="PTHR24356">
    <property type="entry name" value="SERINE/THREONINE-PROTEIN KINASE"/>
    <property type="match status" value="1"/>
</dbReference>
<keyword evidence="7" id="KW-0067">ATP-binding</keyword>
<dbReference type="Proteomes" id="UP001176940">
    <property type="component" value="Unassembled WGS sequence"/>
</dbReference>
<feature type="compositionally biased region" description="Polar residues" evidence="10">
    <location>
        <begin position="344"/>
        <end position="354"/>
    </location>
</feature>
<dbReference type="EC" id="2.7.11.1" evidence="2"/>
<dbReference type="SMART" id="SM00220">
    <property type="entry name" value="S_TKc"/>
    <property type="match status" value="1"/>
</dbReference>
<dbReference type="InterPro" id="IPR000961">
    <property type="entry name" value="AGC-kinase_C"/>
</dbReference>
<dbReference type="Gene3D" id="1.10.510.10">
    <property type="entry name" value="Transferase(Phosphotransferase) domain 1"/>
    <property type="match status" value="1"/>
</dbReference>